<dbReference type="GO" id="GO:0006633">
    <property type="term" value="P:fatty acid biosynthetic process"/>
    <property type="evidence" value="ECO:0007669"/>
    <property type="project" value="InterPro"/>
</dbReference>
<dbReference type="GO" id="GO:0016020">
    <property type="term" value="C:membrane"/>
    <property type="evidence" value="ECO:0007669"/>
    <property type="project" value="InterPro"/>
</dbReference>
<keyword evidence="9" id="KW-1185">Reference proteome</keyword>
<dbReference type="SUPFAM" id="SSF53901">
    <property type="entry name" value="Thiolase-like"/>
    <property type="match status" value="2"/>
</dbReference>
<dbReference type="InterPro" id="IPR013601">
    <property type="entry name" value="FAE1_typ3_polyketide_synth"/>
</dbReference>
<dbReference type="GO" id="GO:0016747">
    <property type="term" value="F:acyltransferase activity, transferring groups other than amino-acyl groups"/>
    <property type="evidence" value="ECO:0007669"/>
    <property type="project" value="InterPro"/>
</dbReference>
<dbReference type="Gene3D" id="3.40.47.10">
    <property type="match status" value="1"/>
</dbReference>
<gene>
    <name evidence="8" type="ORF">PVAP13_7KG077009</name>
</gene>
<keyword evidence="5" id="KW-0472">Membrane</keyword>
<keyword evidence="3 4" id="KW-0012">Acyltransferase</keyword>
<keyword evidence="2 4" id="KW-0808">Transferase</keyword>
<dbReference type="EC" id="2.3.1.-" evidence="4"/>
<dbReference type="EMBL" id="CM029049">
    <property type="protein sequence ID" value="KAG2570874.1"/>
    <property type="molecule type" value="Genomic_DNA"/>
</dbReference>
<comment type="caution">
    <text evidence="8">The sequence shown here is derived from an EMBL/GenBank/DDBJ whole genome shotgun (WGS) entry which is preliminary data.</text>
</comment>
<dbReference type="AlphaFoldDB" id="A0A8T0QKN4"/>
<feature type="transmembrane region" description="Helical" evidence="5">
    <location>
        <begin position="7"/>
        <end position="26"/>
    </location>
</feature>
<dbReference type="OrthoDB" id="329835at2759"/>
<dbReference type="CDD" id="cd00831">
    <property type="entry name" value="CHS_like"/>
    <property type="match status" value="1"/>
</dbReference>
<evidence type="ECO:0000313" key="8">
    <source>
        <dbReference type="EMBL" id="KAG2570874.1"/>
    </source>
</evidence>
<dbReference type="InterPro" id="IPR016039">
    <property type="entry name" value="Thiolase-like"/>
</dbReference>
<comment type="similarity">
    <text evidence="1 4">Belongs to the thiolase-like superfamily. Chalcone/stilbene synthases family.</text>
</comment>
<evidence type="ECO:0000256" key="2">
    <source>
        <dbReference type="ARBA" id="ARBA00022679"/>
    </source>
</evidence>
<evidence type="ECO:0000256" key="3">
    <source>
        <dbReference type="ARBA" id="ARBA00023315"/>
    </source>
</evidence>
<name>A0A8T0QKN4_PANVG</name>
<feature type="transmembrane region" description="Helical" evidence="5">
    <location>
        <begin position="38"/>
        <end position="56"/>
    </location>
</feature>
<dbReference type="Pfam" id="PF08541">
    <property type="entry name" value="ACP_syn_III_C"/>
    <property type="match status" value="1"/>
</dbReference>
<protein>
    <recommendedName>
        <fullName evidence="4">3-ketoacyl-CoA synthase</fullName>
        <ecNumber evidence="4">2.3.1.-</ecNumber>
    </recommendedName>
</protein>
<dbReference type="InterPro" id="IPR013747">
    <property type="entry name" value="ACP_syn_III_C"/>
</dbReference>
<sequence length="474" mass="52285">MNIHVSIVTMVLSATVIIIVTNTEHATLPITLGSLQPIQLLLVACLLLAGLAGVYMKNRPRSIYLIDYACYYAGPTCRFPISSFIEHCKLMPSFYDDHGIQFVERTLHRSGIGEETSLPLAVRYIPPSSSLDDARAEAELVIFSAIDDLLAKTGIAPSTIDILVVNCSVFLPVPSLGDMILNRYKFRDDIHNVTLSGMGCSAGLISVGLARDLLRVRPAAQHGAHALVVSTETITPNFYKGKNTSMQVTNILFRMGGTAVLLSTSKSMARFRLAHLVRTNTCADDSSYNCILHEEDVDGTLGINISRNILAAAANALKANFTAIGPLVLPLSVQLFYKLFLIMRKCSNGRVKQYHPDFRKAVQHWCIHPGARPVIDKVQHNLGLSDEQMEPSRMTLHRFGNMSSSTIWYELAYIEAKSRMRKGDRVWMLGFGSGFKSNSAVWDCIRPAEEVDKAWAGCIHRYPVATPTEALNSV</sequence>
<organism evidence="8 9">
    <name type="scientific">Panicum virgatum</name>
    <name type="common">Blackwell switchgrass</name>
    <dbReference type="NCBI Taxonomy" id="38727"/>
    <lineage>
        <taxon>Eukaryota</taxon>
        <taxon>Viridiplantae</taxon>
        <taxon>Streptophyta</taxon>
        <taxon>Embryophyta</taxon>
        <taxon>Tracheophyta</taxon>
        <taxon>Spermatophyta</taxon>
        <taxon>Magnoliopsida</taxon>
        <taxon>Liliopsida</taxon>
        <taxon>Poales</taxon>
        <taxon>Poaceae</taxon>
        <taxon>PACMAD clade</taxon>
        <taxon>Panicoideae</taxon>
        <taxon>Panicodae</taxon>
        <taxon>Paniceae</taxon>
        <taxon>Panicinae</taxon>
        <taxon>Panicum</taxon>
        <taxon>Panicum sect. Hiantes</taxon>
    </lineage>
</organism>
<feature type="domain" description="Beta-ketoacyl-[acyl-carrier-protein] synthase III C-terminal" evidence="7">
    <location>
        <begin position="361"/>
        <end position="442"/>
    </location>
</feature>
<dbReference type="Pfam" id="PF08392">
    <property type="entry name" value="FAE1_CUT1_RppA"/>
    <property type="match status" value="1"/>
</dbReference>
<dbReference type="PANTHER" id="PTHR31561">
    <property type="entry name" value="3-KETOACYL-COA SYNTHASE"/>
    <property type="match status" value="1"/>
</dbReference>
<feature type="domain" description="FAE" evidence="6">
    <location>
        <begin position="55"/>
        <end position="345"/>
    </location>
</feature>
<evidence type="ECO:0000313" key="9">
    <source>
        <dbReference type="Proteomes" id="UP000823388"/>
    </source>
</evidence>
<proteinExistence type="inferred from homology"/>
<comment type="pathway">
    <text evidence="4">Lipid metabolism; fatty acid biosynthesis.</text>
</comment>
<keyword evidence="5" id="KW-0812">Transmembrane</keyword>
<accession>A0A8T0QKN4</accession>
<dbReference type="InterPro" id="IPR012392">
    <property type="entry name" value="3-ktacl-CoA_syn"/>
</dbReference>
<evidence type="ECO:0000256" key="5">
    <source>
        <dbReference type="SAM" id="Phobius"/>
    </source>
</evidence>
<evidence type="ECO:0000259" key="6">
    <source>
        <dbReference type="Pfam" id="PF08392"/>
    </source>
</evidence>
<keyword evidence="5" id="KW-1133">Transmembrane helix</keyword>
<dbReference type="Proteomes" id="UP000823388">
    <property type="component" value="Chromosome 7K"/>
</dbReference>
<dbReference type="PIRSF" id="PIRSF036417">
    <property type="entry name" value="3-ktacl-CoA_syn"/>
    <property type="match status" value="1"/>
</dbReference>
<reference evidence="8" key="1">
    <citation type="submission" date="2020-05" db="EMBL/GenBank/DDBJ databases">
        <title>WGS assembly of Panicum virgatum.</title>
        <authorList>
            <person name="Lovell J.T."/>
            <person name="Jenkins J."/>
            <person name="Shu S."/>
            <person name="Juenger T.E."/>
            <person name="Schmutz J."/>
        </authorList>
    </citation>
    <scope>NUCLEOTIDE SEQUENCE</scope>
    <source>
        <strain evidence="8">AP13</strain>
    </source>
</reference>
<evidence type="ECO:0000259" key="7">
    <source>
        <dbReference type="Pfam" id="PF08541"/>
    </source>
</evidence>
<evidence type="ECO:0000256" key="4">
    <source>
        <dbReference type="PIRNR" id="PIRNR036417"/>
    </source>
</evidence>
<evidence type="ECO:0000256" key="1">
    <source>
        <dbReference type="ARBA" id="ARBA00005531"/>
    </source>
</evidence>